<sequence length="278" mass="30765">MNERWVDRVCCERSQTLRLPSQAPSRADATHSSQGIRLTSGFHPYHELVVHSIHACRLGAIGRALQLFICVPKRRTTRHMQCGGEALGLHQRSLVLQSTTTWREFVVSRRILGASFDRPPPTRTMLGRQEQAPPPAADRGLVDRHTVVHRRDQEAEGSQPVADAAAWWTAGEPRTGFQLHHRAWPASHPKQAVQVPRSMSRRLVQLGAFGRRGGAFLASRSRLGRARGTIPDAACEGRLGSAQCLSFIWPHDGVLGWSSGRSSWRVAPPCAGDEPRTP</sequence>
<dbReference type="HOGENOM" id="CLU_1001537_0_0_1"/>
<organism evidence="2 3">
    <name type="scientific">Phlebiopsis gigantea (strain 11061_1 CR5-6)</name>
    <name type="common">White-rot fungus</name>
    <name type="synonym">Peniophora gigantea</name>
    <dbReference type="NCBI Taxonomy" id="745531"/>
    <lineage>
        <taxon>Eukaryota</taxon>
        <taxon>Fungi</taxon>
        <taxon>Dikarya</taxon>
        <taxon>Basidiomycota</taxon>
        <taxon>Agaricomycotina</taxon>
        <taxon>Agaricomycetes</taxon>
        <taxon>Polyporales</taxon>
        <taxon>Phanerochaetaceae</taxon>
        <taxon>Phlebiopsis</taxon>
    </lineage>
</organism>
<protein>
    <submittedName>
        <fullName evidence="2">Uncharacterized protein</fullName>
    </submittedName>
</protein>
<evidence type="ECO:0000256" key="1">
    <source>
        <dbReference type="SAM" id="MobiDB-lite"/>
    </source>
</evidence>
<reference evidence="2 3" key="1">
    <citation type="journal article" date="2014" name="PLoS Genet.">
        <title>Analysis of the Phlebiopsis gigantea genome, transcriptome and secretome provides insight into its pioneer colonization strategies of wood.</title>
        <authorList>
            <person name="Hori C."/>
            <person name="Ishida T."/>
            <person name="Igarashi K."/>
            <person name="Samejima M."/>
            <person name="Suzuki H."/>
            <person name="Master E."/>
            <person name="Ferreira P."/>
            <person name="Ruiz-Duenas F.J."/>
            <person name="Held B."/>
            <person name="Canessa P."/>
            <person name="Larrondo L.F."/>
            <person name="Schmoll M."/>
            <person name="Druzhinina I.S."/>
            <person name="Kubicek C.P."/>
            <person name="Gaskell J.A."/>
            <person name="Kersten P."/>
            <person name="St John F."/>
            <person name="Glasner J."/>
            <person name="Sabat G."/>
            <person name="Splinter BonDurant S."/>
            <person name="Syed K."/>
            <person name="Yadav J."/>
            <person name="Mgbeahuruike A.C."/>
            <person name="Kovalchuk A."/>
            <person name="Asiegbu F.O."/>
            <person name="Lackner G."/>
            <person name="Hoffmeister D."/>
            <person name="Rencoret J."/>
            <person name="Gutierrez A."/>
            <person name="Sun H."/>
            <person name="Lindquist E."/>
            <person name="Barry K."/>
            <person name="Riley R."/>
            <person name="Grigoriev I.V."/>
            <person name="Henrissat B."/>
            <person name="Kues U."/>
            <person name="Berka R.M."/>
            <person name="Martinez A.T."/>
            <person name="Covert S.F."/>
            <person name="Blanchette R.A."/>
            <person name="Cullen D."/>
        </authorList>
    </citation>
    <scope>NUCLEOTIDE SEQUENCE [LARGE SCALE GENOMIC DNA]</scope>
    <source>
        <strain evidence="2 3">11061_1 CR5-6</strain>
    </source>
</reference>
<proteinExistence type="predicted"/>
<name>A0A0C3S754_PHLG1</name>
<dbReference type="Proteomes" id="UP000053257">
    <property type="component" value="Unassembled WGS sequence"/>
</dbReference>
<feature type="region of interest" description="Disordered" evidence="1">
    <location>
        <begin position="118"/>
        <end position="139"/>
    </location>
</feature>
<accession>A0A0C3S754</accession>
<keyword evidence="3" id="KW-1185">Reference proteome</keyword>
<dbReference type="AlphaFoldDB" id="A0A0C3S754"/>
<dbReference type="EMBL" id="KN840515">
    <property type="protein sequence ID" value="KIP06582.1"/>
    <property type="molecule type" value="Genomic_DNA"/>
</dbReference>
<evidence type="ECO:0000313" key="2">
    <source>
        <dbReference type="EMBL" id="KIP06582.1"/>
    </source>
</evidence>
<evidence type="ECO:0000313" key="3">
    <source>
        <dbReference type="Proteomes" id="UP000053257"/>
    </source>
</evidence>
<gene>
    <name evidence="2" type="ORF">PHLGIDRAFT_452970</name>
</gene>